<dbReference type="EMBL" id="AP018933">
    <property type="protein sequence ID" value="BBG30661.1"/>
    <property type="molecule type" value="Genomic_DNA"/>
</dbReference>
<dbReference type="OrthoDB" id="34150at2"/>
<dbReference type="InterPro" id="IPR009594">
    <property type="entry name" value="Tscrpt_reg_HTH_AraC_N"/>
</dbReference>
<name>A0A348HGA9_9GAMM</name>
<dbReference type="STRING" id="1123510.GCA_000620025_02053"/>
<evidence type="ECO:0000313" key="6">
    <source>
        <dbReference type="Proteomes" id="UP000267342"/>
    </source>
</evidence>
<dbReference type="SUPFAM" id="SSF46689">
    <property type="entry name" value="Homeodomain-like"/>
    <property type="match status" value="2"/>
</dbReference>
<evidence type="ECO:0000256" key="2">
    <source>
        <dbReference type="ARBA" id="ARBA00023125"/>
    </source>
</evidence>
<sequence>MQMALTRMQQLIRALSPAPGYTPTDLPGVTLLYSEHDVARTPLMYSPSITVIVQGTKIGHLGTHRVFYGEGHYLVQTLPVPFECETFASPDAPMMGVSIALRPELMSDILVRLSDITPAHPTVRPTAPMSAVHLDNHMADNVIRLLECLHDPILQAVVGQSRVIEVILDVLRGEQGHAIQALLHHQGPFSRLTKALQYLHAHYEEPLNIQTLACHVNMSASTLHHQFKRLICTSPLQYLKQIRLLKARMLLSQDRLPVSHVAEAVGYKSPSQFSREYKRYFGVPPNDDRQSAGSAVRPGL</sequence>
<reference evidence="5 6" key="1">
    <citation type="submission" date="2018-09" db="EMBL/GenBank/DDBJ databases">
        <title>Zymobacter palmae IAM14233 (=T109) whole genome analysis.</title>
        <authorList>
            <person name="Yanase H."/>
        </authorList>
    </citation>
    <scope>NUCLEOTIDE SEQUENCE [LARGE SCALE GENOMIC DNA]</scope>
    <source>
        <strain evidence="5 6">IAM14233</strain>
    </source>
</reference>
<accession>A0A348HGA9</accession>
<feature type="domain" description="HTH araC/xylS-type" evidence="4">
    <location>
        <begin position="193"/>
        <end position="291"/>
    </location>
</feature>
<dbReference type="Pfam" id="PF12833">
    <property type="entry name" value="HTH_18"/>
    <property type="match status" value="1"/>
</dbReference>
<keyword evidence="2 5" id="KW-0238">DNA-binding</keyword>
<dbReference type="PANTHER" id="PTHR43436">
    <property type="entry name" value="ARAC-FAMILY TRANSCRIPTIONAL REGULATOR"/>
    <property type="match status" value="1"/>
</dbReference>
<keyword evidence="3" id="KW-0804">Transcription</keyword>
<organism evidence="5 6">
    <name type="scientific">Zymobacter palmae</name>
    <dbReference type="NCBI Taxonomy" id="33074"/>
    <lineage>
        <taxon>Bacteria</taxon>
        <taxon>Pseudomonadati</taxon>
        <taxon>Pseudomonadota</taxon>
        <taxon>Gammaproteobacteria</taxon>
        <taxon>Oceanospirillales</taxon>
        <taxon>Halomonadaceae</taxon>
        <taxon>Zymobacter group</taxon>
        <taxon>Zymobacter</taxon>
    </lineage>
</organism>
<dbReference type="PROSITE" id="PS01124">
    <property type="entry name" value="HTH_ARAC_FAMILY_2"/>
    <property type="match status" value="1"/>
</dbReference>
<dbReference type="GO" id="GO:0003700">
    <property type="term" value="F:DNA-binding transcription factor activity"/>
    <property type="evidence" value="ECO:0007669"/>
    <property type="project" value="InterPro"/>
</dbReference>
<dbReference type="KEGG" id="zpl:ZBT109_1915"/>
<evidence type="ECO:0000313" key="5">
    <source>
        <dbReference type="EMBL" id="BBG30661.1"/>
    </source>
</evidence>
<evidence type="ECO:0000259" key="4">
    <source>
        <dbReference type="PROSITE" id="PS01124"/>
    </source>
</evidence>
<dbReference type="Proteomes" id="UP000267342">
    <property type="component" value="Chromosome"/>
</dbReference>
<evidence type="ECO:0000256" key="3">
    <source>
        <dbReference type="ARBA" id="ARBA00023163"/>
    </source>
</evidence>
<gene>
    <name evidence="5" type="ORF">ZBT109_1915</name>
</gene>
<dbReference type="InterPro" id="IPR009057">
    <property type="entry name" value="Homeodomain-like_sf"/>
</dbReference>
<dbReference type="SMART" id="SM00342">
    <property type="entry name" value="HTH_ARAC"/>
    <property type="match status" value="1"/>
</dbReference>
<dbReference type="InterPro" id="IPR020449">
    <property type="entry name" value="Tscrpt_reg_AraC-type_HTH"/>
</dbReference>
<dbReference type="GO" id="GO:0043565">
    <property type="term" value="F:sequence-specific DNA binding"/>
    <property type="evidence" value="ECO:0007669"/>
    <property type="project" value="InterPro"/>
</dbReference>
<dbReference type="Gene3D" id="1.10.10.60">
    <property type="entry name" value="Homeodomain-like"/>
    <property type="match status" value="2"/>
</dbReference>
<dbReference type="AlphaFoldDB" id="A0A348HGA9"/>
<dbReference type="InterPro" id="IPR018060">
    <property type="entry name" value="HTH_AraC"/>
</dbReference>
<protein>
    <submittedName>
        <fullName evidence="5">AraC-type DNA-binding domain-containing proteins</fullName>
    </submittedName>
</protein>
<keyword evidence="1" id="KW-0805">Transcription regulation</keyword>
<evidence type="ECO:0000256" key="1">
    <source>
        <dbReference type="ARBA" id="ARBA00023015"/>
    </source>
</evidence>
<keyword evidence="6" id="KW-1185">Reference proteome</keyword>
<dbReference type="RefSeq" id="WP_051523798.1">
    <property type="nucleotide sequence ID" value="NZ_AP018933.1"/>
</dbReference>
<dbReference type="Pfam" id="PF06719">
    <property type="entry name" value="AraC_N"/>
    <property type="match status" value="1"/>
</dbReference>
<dbReference type="PRINTS" id="PR00032">
    <property type="entry name" value="HTHARAC"/>
</dbReference>
<proteinExistence type="predicted"/>
<dbReference type="PANTHER" id="PTHR43436:SF2">
    <property type="entry name" value="ARAC_XYLS FAMILY TRANSCRIPTIONAL REGULATOR"/>
    <property type="match status" value="1"/>
</dbReference>